<evidence type="ECO:0008006" key="3">
    <source>
        <dbReference type="Google" id="ProtNLM"/>
    </source>
</evidence>
<name>A0AAN8WT58_HALRR</name>
<gene>
    <name evidence="1" type="ORF">SK128_002869</name>
</gene>
<dbReference type="AlphaFoldDB" id="A0AAN8WT58"/>
<comment type="caution">
    <text evidence="1">The sequence shown here is derived from an EMBL/GenBank/DDBJ whole genome shotgun (WGS) entry which is preliminary data.</text>
</comment>
<organism evidence="1 2">
    <name type="scientific">Halocaridina rubra</name>
    <name type="common">Hawaiian red shrimp</name>
    <dbReference type="NCBI Taxonomy" id="373956"/>
    <lineage>
        <taxon>Eukaryota</taxon>
        <taxon>Metazoa</taxon>
        <taxon>Ecdysozoa</taxon>
        <taxon>Arthropoda</taxon>
        <taxon>Crustacea</taxon>
        <taxon>Multicrustacea</taxon>
        <taxon>Malacostraca</taxon>
        <taxon>Eumalacostraca</taxon>
        <taxon>Eucarida</taxon>
        <taxon>Decapoda</taxon>
        <taxon>Pleocyemata</taxon>
        <taxon>Caridea</taxon>
        <taxon>Atyoidea</taxon>
        <taxon>Atyidae</taxon>
        <taxon>Halocaridina</taxon>
    </lineage>
</organism>
<evidence type="ECO:0000313" key="2">
    <source>
        <dbReference type="Proteomes" id="UP001381693"/>
    </source>
</evidence>
<dbReference type="Proteomes" id="UP001381693">
    <property type="component" value="Unassembled WGS sequence"/>
</dbReference>
<sequence length="341" mass="39741">MQDDCENKFPVYKLVNRRWKALPDKGDDVAINDPKLKQGYLGDLQSKTRIELEEIYQRNENLLQNKILLSKLKDRGKRLKAQQKELALALEEARERERGTESVLHRHDVNGFEWTGSLSGNAEDFPMRRQDRDLEDKELDPLKLLANHSSDVEPRNRRMDKMNVNDEEEDPSSAIIMELEQLELNDAKQAADAKDVPTFGIKRDQLFQEKFAHNGPVKTSFKPFRRANNPQPLPEIFIKPKPVELRPVICISQQESQKLEKEFLDKEKERELKHMIEGLDRSKKGQCITEVYSAAFGKYRDTNVTKHILDSDDEEEEYEDAYETLENGLYNDEDYDDCELG</sequence>
<protein>
    <recommendedName>
        <fullName evidence="3">DNA-directed RNA polymerase II subunit GRINL1A</fullName>
    </recommendedName>
</protein>
<accession>A0AAN8WT58</accession>
<reference evidence="1 2" key="1">
    <citation type="submission" date="2023-11" db="EMBL/GenBank/DDBJ databases">
        <title>Halocaridina rubra genome assembly.</title>
        <authorList>
            <person name="Smith C."/>
        </authorList>
    </citation>
    <scope>NUCLEOTIDE SEQUENCE [LARGE SCALE GENOMIC DNA]</scope>
    <source>
        <strain evidence="1">EP-1</strain>
        <tissue evidence="1">Whole</tissue>
    </source>
</reference>
<proteinExistence type="predicted"/>
<keyword evidence="2" id="KW-1185">Reference proteome</keyword>
<evidence type="ECO:0000313" key="1">
    <source>
        <dbReference type="EMBL" id="KAK7067968.1"/>
    </source>
</evidence>
<dbReference type="EMBL" id="JAXCGZ010017537">
    <property type="protein sequence ID" value="KAK7067968.1"/>
    <property type="molecule type" value="Genomic_DNA"/>
</dbReference>